<comment type="caution">
    <text evidence="1">The sequence shown here is derived from an EMBL/GenBank/DDBJ whole genome shotgun (WGS) entry which is preliminary data.</text>
</comment>
<evidence type="ECO:0000313" key="1">
    <source>
        <dbReference type="EMBL" id="MFC4231110.1"/>
    </source>
</evidence>
<keyword evidence="2" id="KW-1185">Reference proteome</keyword>
<dbReference type="Pfam" id="PF05164">
    <property type="entry name" value="ZapA"/>
    <property type="match status" value="1"/>
</dbReference>
<reference evidence="2" key="1">
    <citation type="journal article" date="2019" name="Int. J. Syst. Evol. Microbiol.">
        <title>The Global Catalogue of Microorganisms (GCM) 10K type strain sequencing project: providing services to taxonomists for standard genome sequencing and annotation.</title>
        <authorList>
            <consortium name="The Broad Institute Genomics Platform"/>
            <consortium name="The Broad Institute Genome Sequencing Center for Infectious Disease"/>
            <person name="Wu L."/>
            <person name="Ma J."/>
        </authorList>
    </citation>
    <scope>NUCLEOTIDE SEQUENCE [LARGE SCALE GENOMIC DNA]</scope>
    <source>
        <strain evidence="2">CECT 8010</strain>
    </source>
</reference>
<evidence type="ECO:0000313" key="2">
    <source>
        <dbReference type="Proteomes" id="UP001595906"/>
    </source>
</evidence>
<dbReference type="InterPro" id="IPR007838">
    <property type="entry name" value="Cell_div_ZapA-like"/>
</dbReference>
<gene>
    <name evidence="1" type="ORF">ACFOW1_04365</name>
</gene>
<dbReference type="SUPFAM" id="SSF102829">
    <property type="entry name" value="Cell division protein ZapA-like"/>
    <property type="match status" value="1"/>
</dbReference>
<keyword evidence="1" id="KW-0131">Cell cycle</keyword>
<name>A0ABV8PV34_9BACT</name>
<proteinExistence type="predicted"/>
<accession>A0ABV8PV34</accession>
<protein>
    <submittedName>
        <fullName evidence="1">Cell division protein ZapA</fullName>
    </submittedName>
</protein>
<keyword evidence="1" id="KW-0132">Cell division</keyword>
<dbReference type="EMBL" id="JBHSDC010000003">
    <property type="protein sequence ID" value="MFC4231110.1"/>
    <property type="molecule type" value="Genomic_DNA"/>
</dbReference>
<organism evidence="1 2">
    <name type="scientific">Parasediminibacterium paludis</name>
    <dbReference type="NCBI Taxonomy" id="908966"/>
    <lineage>
        <taxon>Bacteria</taxon>
        <taxon>Pseudomonadati</taxon>
        <taxon>Bacteroidota</taxon>
        <taxon>Chitinophagia</taxon>
        <taxon>Chitinophagales</taxon>
        <taxon>Chitinophagaceae</taxon>
        <taxon>Parasediminibacterium</taxon>
    </lineage>
</organism>
<dbReference type="RefSeq" id="WP_379012497.1">
    <property type="nucleotide sequence ID" value="NZ_JBHSDC010000003.1"/>
</dbReference>
<dbReference type="GO" id="GO:0051301">
    <property type="term" value="P:cell division"/>
    <property type="evidence" value="ECO:0007669"/>
    <property type="project" value="UniProtKB-KW"/>
</dbReference>
<dbReference type="InterPro" id="IPR036192">
    <property type="entry name" value="Cell_div_ZapA-like_sf"/>
</dbReference>
<sequence length="101" mass="11552">MSELIPINIAIADRTYRLKLRPEDEEVVRKTVKMINEKIVEFKTNFAGKDIQDYISMVLIWLATEQTQSAIQLIQLKDATEKITMLQNNIDKALAASSENV</sequence>
<dbReference type="Proteomes" id="UP001595906">
    <property type="component" value="Unassembled WGS sequence"/>
</dbReference>